<dbReference type="RefSeq" id="WP_190417261.1">
    <property type="nucleotide sequence ID" value="NZ_JAMPKK010000046.1"/>
</dbReference>
<evidence type="ECO:0000313" key="2">
    <source>
        <dbReference type="Proteomes" id="UP001442494"/>
    </source>
</evidence>
<reference evidence="1 2" key="1">
    <citation type="submission" date="2022-04" db="EMBL/GenBank/DDBJ databases">
        <title>Positive selection, recombination, and allopatry shape intraspecific diversity of widespread and dominant cyanobacteria.</title>
        <authorList>
            <person name="Wei J."/>
            <person name="Shu W."/>
            <person name="Hu C."/>
        </authorList>
    </citation>
    <scope>NUCLEOTIDE SEQUENCE [LARGE SCALE GENOMIC DNA]</scope>
    <source>
        <strain evidence="1 2">GB2-A5</strain>
    </source>
</reference>
<organism evidence="1 2">
    <name type="scientific">Funiculus sociatus GB2-A5</name>
    <dbReference type="NCBI Taxonomy" id="2933946"/>
    <lineage>
        <taxon>Bacteria</taxon>
        <taxon>Bacillati</taxon>
        <taxon>Cyanobacteriota</taxon>
        <taxon>Cyanophyceae</taxon>
        <taxon>Coleofasciculales</taxon>
        <taxon>Coleofasciculaceae</taxon>
        <taxon>Funiculus</taxon>
    </lineage>
</organism>
<keyword evidence="2" id="KW-1185">Reference proteome</keyword>
<proteinExistence type="predicted"/>
<dbReference type="EMBL" id="JAMPKK010000046">
    <property type="protein sequence ID" value="MEP0866583.1"/>
    <property type="molecule type" value="Genomic_DNA"/>
</dbReference>
<comment type="caution">
    <text evidence="1">The sequence shown here is derived from an EMBL/GenBank/DDBJ whole genome shotgun (WGS) entry which is preliminary data.</text>
</comment>
<name>A0ABV0JT04_9CYAN</name>
<evidence type="ECO:0000313" key="1">
    <source>
        <dbReference type="EMBL" id="MEP0866583.1"/>
    </source>
</evidence>
<accession>A0ABV0JT04</accession>
<gene>
    <name evidence="1" type="ORF">NDI37_19175</name>
</gene>
<sequence length="54" mass="6197">MLRWLGLMEEAIALAFVLGVTFLEESRLGGQHPMPPNYLTNFRINTYANLDMQI</sequence>
<protein>
    <submittedName>
        <fullName evidence="1">Uncharacterized protein</fullName>
    </submittedName>
</protein>
<dbReference type="Proteomes" id="UP001442494">
    <property type="component" value="Unassembled WGS sequence"/>
</dbReference>